<protein>
    <submittedName>
        <fullName evidence="14">ATP-binding cassette (ABC) Superfamily</fullName>
    </submittedName>
</protein>
<feature type="transmembrane region" description="Helical" evidence="11">
    <location>
        <begin position="948"/>
        <end position="966"/>
    </location>
</feature>
<feature type="transmembrane region" description="Helical" evidence="11">
    <location>
        <begin position="341"/>
        <end position="361"/>
    </location>
</feature>
<feature type="transmembrane region" description="Helical" evidence="11">
    <location>
        <begin position="742"/>
        <end position="760"/>
    </location>
</feature>
<evidence type="ECO:0000256" key="2">
    <source>
        <dbReference type="ARBA" id="ARBA00011054"/>
    </source>
</evidence>
<evidence type="ECO:0000256" key="10">
    <source>
        <dbReference type="SAM" id="MobiDB-lite"/>
    </source>
</evidence>
<name>A0A2P4Y0F6_9STRA</name>
<dbReference type="SUPFAM" id="SSF52540">
    <property type="entry name" value="P-loop containing nucleoside triphosphate hydrolases"/>
    <property type="match status" value="2"/>
</dbReference>
<keyword evidence="9 11" id="KW-0472">Membrane</keyword>
<dbReference type="GO" id="GO:0140359">
    <property type="term" value="F:ABC-type transporter activity"/>
    <property type="evidence" value="ECO:0007669"/>
    <property type="project" value="InterPro"/>
</dbReference>
<feature type="non-terminal residue" evidence="14">
    <location>
        <position position="1650"/>
    </location>
</feature>
<keyword evidence="15" id="KW-1185">Reference proteome</keyword>
<evidence type="ECO:0000256" key="5">
    <source>
        <dbReference type="ARBA" id="ARBA00022737"/>
    </source>
</evidence>
<feature type="domain" description="ABC transporter" evidence="12">
    <location>
        <begin position="433"/>
        <end position="667"/>
    </location>
</feature>
<dbReference type="GO" id="GO:0005524">
    <property type="term" value="F:ATP binding"/>
    <property type="evidence" value="ECO:0007669"/>
    <property type="project" value="UniProtKB-KW"/>
</dbReference>
<organism evidence="14 15">
    <name type="scientific">Phytophthora palmivora</name>
    <dbReference type="NCBI Taxonomy" id="4796"/>
    <lineage>
        <taxon>Eukaryota</taxon>
        <taxon>Sar</taxon>
        <taxon>Stramenopiles</taxon>
        <taxon>Oomycota</taxon>
        <taxon>Peronosporomycetes</taxon>
        <taxon>Peronosporales</taxon>
        <taxon>Peronosporaceae</taxon>
        <taxon>Phytophthora</taxon>
    </lineage>
</organism>
<dbReference type="InterPro" id="IPR011527">
    <property type="entry name" value="ABC1_TM_dom"/>
</dbReference>
<dbReference type="InterPro" id="IPR044726">
    <property type="entry name" value="ABCC_6TM_D2"/>
</dbReference>
<dbReference type="Proteomes" id="UP000237271">
    <property type="component" value="Unassembled WGS sequence"/>
</dbReference>
<feature type="domain" description="ABC transmembrane type-1" evidence="13">
    <location>
        <begin position="199"/>
        <end position="392"/>
    </location>
</feature>
<evidence type="ECO:0000313" key="14">
    <source>
        <dbReference type="EMBL" id="POM71270.1"/>
    </source>
</evidence>
<feature type="transmembrane region" description="Helical" evidence="11">
    <location>
        <begin position="367"/>
        <end position="384"/>
    </location>
</feature>
<dbReference type="SMART" id="SM00382">
    <property type="entry name" value="AAA"/>
    <property type="match status" value="1"/>
</dbReference>
<keyword evidence="4 11" id="KW-0812">Transmembrane</keyword>
<dbReference type="SUPFAM" id="SSF48371">
    <property type="entry name" value="ARM repeat"/>
    <property type="match status" value="1"/>
</dbReference>
<dbReference type="Gene3D" id="1.25.10.10">
    <property type="entry name" value="Leucine-rich Repeat Variant"/>
    <property type="match status" value="1"/>
</dbReference>
<keyword evidence="5" id="KW-0677">Repeat</keyword>
<dbReference type="FunFam" id="1.20.1560.10:FF:000247">
    <property type="entry name" value="Predicted protein"/>
    <property type="match status" value="1"/>
</dbReference>
<dbReference type="Gene3D" id="1.20.1560.10">
    <property type="entry name" value="ABC transporter type 1, transmembrane domain"/>
    <property type="match status" value="1"/>
</dbReference>
<feature type="region of interest" description="Disordered" evidence="10">
    <location>
        <begin position="768"/>
        <end position="794"/>
    </location>
</feature>
<dbReference type="InterPro" id="IPR017871">
    <property type="entry name" value="ABC_transporter-like_CS"/>
</dbReference>
<evidence type="ECO:0000313" key="15">
    <source>
        <dbReference type="Proteomes" id="UP000237271"/>
    </source>
</evidence>
<dbReference type="CDD" id="cd18580">
    <property type="entry name" value="ABC_6TM_ABCC_D2"/>
    <property type="match status" value="1"/>
</dbReference>
<dbReference type="PANTHER" id="PTHR24223">
    <property type="entry name" value="ATP-BINDING CASSETTE SUB-FAMILY C"/>
    <property type="match status" value="1"/>
</dbReference>
<accession>A0A2P4Y0F6</accession>
<gene>
    <name evidence="14" type="ORF">PHPALM_12180</name>
</gene>
<evidence type="ECO:0000256" key="3">
    <source>
        <dbReference type="ARBA" id="ARBA00022448"/>
    </source>
</evidence>
<dbReference type="EMBL" id="NCKW01006548">
    <property type="protein sequence ID" value="POM71270.1"/>
    <property type="molecule type" value="Genomic_DNA"/>
</dbReference>
<dbReference type="Pfam" id="PF00005">
    <property type="entry name" value="ABC_tran"/>
    <property type="match status" value="2"/>
</dbReference>
<feature type="transmembrane region" description="Helical" evidence="11">
    <location>
        <begin position="172"/>
        <end position="192"/>
    </location>
</feature>
<evidence type="ECO:0000256" key="4">
    <source>
        <dbReference type="ARBA" id="ARBA00022692"/>
    </source>
</evidence>
<keyword evidence="7 14" id="KW-0067">ATP-binding</keyword>
<feature type="transmembrane region" description="Helical" evidence="11">
    <location>
        <begin position="710"/>
        <end position="730"/>
    </location>
</feature>
<evidence type="ECO:0000259" key="13">
    <source>
        <dbReference type="PROSITE" id="PS50929"/>
    </source>
</evidence>
<comment type="similarity">
    <text evidence="2">Belongs to the ABC transporter superfamily. ABCF family. EF3 subfamily.</text>
</comment>
<evidence type="ECO:0000256" key="7">
    <source>
        <dbReference type="ARBA" id="ARBA00022840"/>
    </source>
</evidence>
<feature type="transmembrane region" description="Helical" evidence="11">
    <location>
        <begin position="236"/>
        <end position="265"/>
    </location>
</feature>
<dbReference type="PROSITE" id="PS00211">
    <property type="entry name" value="ABC_TRANSPORTER_1"/>
    <property type="match status" value="1"/>
</dbReference>
<evidence type="ECO:0000259" key="12">
    <source>
        <dbReference type="PROSITE" id="PS50893"/>
    </source>
</evidence>
<dbReference type="InterPro" id="IPR027417">
    <property type="entry name" value="P-loop_NTPase"/>
</dbReference>
<keyword evidence="8 11" id="KW-1133">Transmembrane helix</keyword>
<keyword evidence="6" id="KW-0547">Nucleotide-binding</keyword>
<dbReference type="GO" id="GO:0016887">
    <property type="term" value="F:ATP hydrolysis activity"/>
    <property type="evidence" value="ECO:0007669"/>
    <property type="project" value="InterPro"/>
</dbReference>
<sequence length="1650" mass="183343">MDLKALPNGDSTEIGERGINLSGGQKARVAIARAMYRSGTDVLILDDPLSAVDPHVAHAIFDKCIVDHIVVMQDGMVASQGSYEQVLDQFPQLTMDLINVDGSDQEFVKVSGSPVDAKIEALVDNETCKEATAHSTQETDKKEALGRLIRAEDRVKGKVSGRVYKTYFDETGFNGIVVMVVIIFAYIAGQAARTIVDWYFDVTPMGQILNRFSNDLDQMDTMLPQEYQLLLQNVSLALGALAVSAFASYWIALTYIPIFFVFLYIGQYFKKTSSEIKRLEGVTRTPVYNLFSETLSGLQTIRAFRMEDNFIKQNRRVVDANSNLYFTYWAASRWLATRLDLLSVVIIFVVTLYLVATVGSVGSLTSGLSLTYSLMLTSMVQWVMRSVDRTDNAMTSVERLLYFRQIESEIDTGKTVDELLDEDSLSWPARGTIRFDNLCLRYRPELPLVLKGVDMEVAAGEKVGICGRTGAGKSSLMVALFRICDFDSGRVLIDDVDITTINPRELRRSLAIIPQDPVLFSGPLRENLDPFHEYSDERIWSVLKQVHMADSLNRWGTGLDFEVAEGGDNLSVGQRQLICIGRALLKDSKVVVLDEATANVDTATDALIQTTIKETFEDKTVLIIAHRINTIMHCDKIAVMDAASSVAALTLALSFSTAYALTMATQLLDKLAARPVRPGVLYAIIQAQWLTQQFWDLCAKAFDVAQSKKFFGVITFGSTFGSLLASFVVLPIVQSRQLPTEFNLLVSSGMLFFIAGVLLVSTEHFTSANSGQNAASGKKRGRDKVKHGDPADTSSSTAIISDIQARTYLKHICFFDMLATVMRVLVDNTTLSVVSLQPEEEVKASLSMINGLQSFLMIPMQLLSGPFFTHFGVMYGIAMLPVTIFLFGTSTYVSTSAYSLIFTRALYNAVSQAIFNPARQLLWLPFNESDRSRFQNFVCGPFRSLSRIFGAVLSMFLTATLVVQLIGASSSSIIMIVTSAAWFVDALAARKSYASEFYASLRQGYLDLTSPLVDFTPDQILLVKETLVNGEQNQANFVLSSLSHEHIGLFSQELRALFYKKNRDGVSLTPMHTKLRLLNLHTAAKREFVLHAQESYLVPDASTFPTGIFNTMDLMMLVKDKSVAVPRQLRVAAILACGYEKLNMNADQCSEMLHKLLHSGDEDKSVVVCAAVALLRLSEWMDEEANVILQRLLHEEKVLEARVVGLKIVGKELPELLGDGFLVYLLQHSSIQIVQAAVECCSNSSRNSRMLIPALMKHLSNSVIRSQIVAALKGFEPAALWGPLCQYTEEMLRLPTQGLNNYALASDRIHSKREGLAGALKVLDVSDFPLEDKLDFLLHLVETLLVASKSSEDEADKTAIHTDVLHHLFGKDVIMEELIVDGLLTLIASTDEKTMNSFSQLMDPIHHALSIKIREAHEMRHVLELFFQICPRTATNIEETSPLLLQHMEHSLKDTLRLLLKLLSTGFPKEFDVAVILEGMQSDLGQVHSAIQEVLENLLPSSYKGLVLPLLFPKLSTTKAASKMAKTIEELFGEKEGIDILLDVMKHQETELELSALALQYFLHIAENHASHLSEAAKLTFQDDIIPSLLNHELTKELLIETYHGYEILREVYIFGAKCVMPLSSHPEVLPYEPVTVLKDCVPLLLSRIA</sequence>
<dbReference type="PROSITE" id="PS50893">
    <property type="entry name" value="ABC_TRANSPORTER_2"/>
    <property type="match status" value="1"/>
</dbReference>
<dbReference type="Gene3D" id="3.40.50.300">
    <property type="entry name" value="P-loop containing nucleotide triphosphate hydrolases"/>
    <property type="match status" value="2"/>
</dbReference>
<evidence type="ECO:0000256" key="8">
    <source>
        <dbReference type="ARBA" id="ARBA00022989"/>
    </source>
</evidence>
<dbReference type="InterPro" id="IPR003593">
    <property type="entry name" value="AAA+_ATPase"/>
</dbReference>
<reference evidence="14 15" key="1">
    <citation type="journal article" date="2017" name="Genome Biol. Evol.">
        <title>Phytophthora megakarya and P. palmivora, closely related causal agents of cacao black pod rot, underwent increases in genome sizes and gene numbers by different mechanisms.</title>
        <authorList>
            <person name="Ali S.S."/>
            <person name="Shao J."/>
            <person name="Lary D.J."/>
            <person name="Kronmiller B."/>
            <person name="Shen D."/>
            <person name="Strem M.D."/>
            <person name="Amoako-Attah I."/>
            <person name="Akrofi A.Y."/>
            <person name="Begoude B.A."/>
            <person name="Ten Hoopen G.M."/>
            <person name="Coulibaly K."/>
            <person name="Kebe B.I."/>
            <person name="Melnick R.L."/>
            <person name="Guiltinan M.J."/>
            <person name="Tyler B.M."/>
            <person name="Meinhardt L.W."/>
            <person name="Bailey B.A."/>
        </authorList>
    </citation>
    <scope>NUCLEOTIDE SEQUENCE [LARGE SCALE GENOMIC DNA]</scope>
    <source>
        <strain evidence="15">sbr112.9</strain>
    </source>
</reference>
<evidence type="ECO:0000256" key="1">
    <source>
        <dbReference type="ARBA" id="ARBA00004128"/>
    </source>
</evidence>
<dbReference type="InterPro" id="IPR016024">
    <property type="entry name" value="ARM-type_fold"/>
</dbReference>
<comment type="caution">
    <text evidence="14">The sequence shown here is derived from an EMBL/GenBank/DDBJ whole genome shotgun (WGS) entry which is preliminary data.</text>
</comment>
<dbReference type="SUPFAM" id="SSF90123">
    <property type="entry name" value="ABC transporter transmembrane region"/>
    <property type="match status" value="1"/>
</dbReference>
<dbReference type="PANTHER" id="PTHR24223:SF443">
    <property type="entry name" value="MULTIDRUG-RESISTANCE LIKE PROTEIN 1, ISOFORM I"/>
    <property type="match status" value="1"/>
</dbReference>
<dbReference type="InterPro" id="IPR036640">
    <property type="entry name" value="ABC1_TM_sf"/>
</dbReference>
<feature type="transmembrane region" description="Helical" evidence="11">
    <location>
        <begin position="867"/>
        <end position="887"/>
    </location>
</feature>
<dbReference type="PROSITE" id="PS50929">
    <property type="entry name" value="ABC_TM1F"/>
    <property type="match status" value="1"/>
</dbReference>
<proteinExistence type="inferred from homology"/>
<dbReference type="InterPro" id="IPR003439">
    <property type="entry name" value="ABC_transporter-like_ATP-bd"/>
</dbReference>
<dbReference type="InterPro" id="IPR050173">
    <property type="entry name" value="ABC_transporter_C-like"/>
</dbReference>
<evidence type="ECO:0000256" key="9">
    <source>
        <dbReference type="ARBA" id="ARBA00023136"/>
    </source>
</evidence>
<dbReference type="Pfam" id="PF00664">
    <property type="entry name" value="ABC_membrane"/>
    <property type="match status" value="1"/>
</dbReference>
<evidence type="ECO:0000256" key="6">
    <source>
        <dbReference type="ARBA" id="ARBA00022741"/>
    </source>
</evidence>
<evidence type="ECO:0000256" key="11">
    <source>
        <dbReference type="SAM" id="Phobius"/>
    </source>
</evidence>
<dbReference type="OrthoDB" id="128649at2759"/>
<dbReference type="GO" id="GO:0005774">
    <property type="term" value="C:vacuolar membrane"/>
    <property type="evidence" value="ECO:0007669"/>
    <property type="project" value="UniProtKB-SubCell"/>
</dbReference>
<dbReference type="FunFam" id="3.40.50.300:FF:000163">
    <property type="entry name" value="Multidrug resistance-associated protein member 4"/>
    <property type="match status" value="1"/>
</dbReference>
<dbReference type="InterPro" id="IPR011989">
    <property type="entry name" value="ARM-like"/>
</dbReference>
<feature type="transmembrane region" description="Helical" evidence="11">
    <location>
        <begin position="637"/>
        <end position="661"/>
    </location>
</feature>
<comment type="subcellular location">
    <subcellularLocation>
        <location evidence="1">Vacuole membrane</location>
        <topology evidence="1">Multi-pass membrane protein</topology>
    </subcellularLocation>
</comment>
<dbReference type="CDD" id="cd03244">
    <property type="entry name" value="ABCC_MRP_domain2"/>
    <property type="match status" value="1"/>
</dbReference>
<keyword evidence="3" id="KW-0813">Transport</keyword>